<comment type="caution">
    <text evidence="2">The sequence shown here is derived from an EMBL/GenBank/DDBJ whole genome shotgun (WGS) entry which is preliminary data.</text>
</comment>
<dbReference type="Proteomes" id="UP000290849">
    <property type="component" value="Unassembled WGS sequence"/>
</dbReference>
<feature type="domain" description="Rhodanese" evidence="1">
    <location>
        <begin position="139"/>
        <end position="230"/>
    </location>
</feature>
<gene>
    <name evidence="2" type="ORF">C7R54_00405</name>
</gene>
<evidence type="ECO:0000259" key="1">
    <source>
        <dbReference type="PROSITE" id="PS50206"/>
    </source>
</evidence>
<evidence type="ECO:0000313" key="2">
    <source>
        <dbReference type="EMBL" id="RXN92264.1"/>
    </source>
</evidence>
<dbReference type="SMART" id="SM00450">
    <property type="entry name" value="RHOD"/>
    <property type="match status" value="4"/>
</dbReference>
<dbReference type="PROSITE" id="PS50206">
    <property type="entry name" value="RHODANESE_3"/>
    <property type="match status" value="3"/>
</dbReference>
<dbReference type="PANTHER" id="PTHR44086:SF10">
    <property type="entry name" value="THIOSULFATE SULFURTRANSFERASE_RHODANESE-LIKE DOMAIN-CONTAINING PROTEIN 3"/>
    <property type="match status" value="1"/>
</dbReference>
<dbReference type="SUPFAM" id="SSF52821">
    <property type="entry name" value="Rhodanese/Cell cycle control phosphatase"/>
    <property type="match status" value="4"/>
</dbReference>
<dbReference type="PANTHER" id="PTHR44086">
    <property type="entry name" value="THIOSULFATE SULFURTRANSFERASE RDL2, MITOCHONDRIAL-RELATED"/>
    <property type="match status" value="1"/>
</dbReference>
<keyword evidence="2" id="KW-0808">Transferase</keyword>
<feature type="domain" description="Rhodanese" evidence="1">
    <location>
        <begin position="275"/>
        <end position="470"/>
    </location>
</feature>
<proteinExistence type="predicted"/>
<dbReference type="InterPro" id="IPR001763">
    <property type="entry name" value="Rhodanese-like_dom"/>
</dbReference>
<keyword evidence="3" id="KW-1185">Reference proteome</keyword>
<sequence>MNMTTRYIDAAHARQWLQDGAEIALVDVREAGRYGEGHALLAVNIPYSRLELDIGTLIPRLATRIVLIAENDRLAERAALSLAQLGYSQVTALRGGVDAWDEPLFQGVNVPSKAFAEYVEHGFHTPDISAEELHRLQGQDANLILLDSRTVEEHRRFHVPGAIACPGSELVPRFADLVPDPETLVVISCAGRTRGVMGAQTLLSAGVPNRVVALRGGTQGWRLAGLALETGPARESAPASPASRLRAQPAARDLASRHGIPAIDARTLAAWQDDPSRTTYVFDVRTREEYAAGHHPGASFVQGVQLIQRLDEAAAVRGARLVLADDDGIRATLTAYWLKQLGWEVAVLARDAGTLVAEGERGHPAPARPALPAVEAVDPAAAAAAIQRGALLLDTSDSAGFLRAHPQGARWINRSRLDDDEARRAGHVIVTGDDAGVAHLVALDLREHARVSLLRGGLEAWRAAGLPVASAQALPPGVERIDFLAWLHDRHEGNAASSAAYLEWEAALPARIGAPTVAGIRLAVPDAGAA</sequence>
<dbReference type="InterPro" id="IPR036873">
    <property type="entry name" value="Rhodanese-like_dom_sf"/>
</dbReference>
<accession>A0A4Q1HMQ8</accession>
<dbReference type="Gene3D" id="3.40.250.10">
    <property type="entry name" value="Rhodanese-like domain"/>
    <property type="match status" value="4"/>
</dbReference>
<feature type="domain" description="Rhodanese" evidence="1">
    <location>
        <begin position="19"/>
        <end position="106"/>
    </location>
</feature>
<evidence type="ECO:0000313" key="3">
    <source>
        <dbReference type="Proteomes" id="UP000290849"/>
    </source>
</evidence>
<name>A0A4Q1HMQ8_9BURK</name>
<dbReference type="OrthoDB" id="1445766at2"/>
<dbReference type="AlphaFoldDB" id="A0A4Q1HMQ8"/>
<reference evidence="2 3" key="1">
    <citation type="journal article" date="2017" name="Int. J. Syst. Evol. Microbiol.">
        <title>Achromobacter aloeverae sp. nov., isolated from the root of Aloe vera (L.) Burm.f.</title>
        <authorList>
            <person name="Kuncharoen N."/>
            <person name="Muramatsu Y."/>
            <person name="Shibata C."/>
            <person name="Kamakura Y."/>
            <person name="Nakagawa Y."/>
            <person name="Tanasupawat S."/>
        </authorList>
    </citation>
    <scope>NUCLEOTIDE SEQUENCE [LARGE SCALE GENOMIC DNA]</scope>
    <source>
        <strain evidence="2 3">AVA-1</strain>
    </source>
</reference>
<dbReference type="Pfam" id="PF00581">
    <property type="entry name" value="Rhodanese"/>
    <property type="match status" value="4"/>
</dbReference>
<dbReference type="EMBL" id="PYAL01000001">
    <property type="protein sequence ID" value="RXN92264.1"/>
    <property type="molecule type" value="Genomic_DNA"/>
</dbReference>
<dbReference type="GO" id="GO:0004792">
    <property type="term" value="F:thiosulfate-cyanide sulfurtransferase activity"/>
    <property type="evidence" value="ECO:0007669"/>
    <property type="project" value="TreeGrafter"/>
</dbReference>
<protein>
    <submittedName>
        <fullName evidence="2">Sulfurtransferase</fullName>
    </submittedName>
</protein>
<organism evidence="2 3">
    <name type="scientific">Achromobacter aloeverae</name>
    <dbReference type="NCBI Taxonomy" id="1750518"/>
    <lineage>
        <taxon>Bacteria</taxon>
        <taxon>Pseudomonadati</taxon>
        <taxon>Pseudomonadota</taxon>
        <taxon>Betaproteobacteria</taxon>
        <taxon>Burkholderiales</taxon>
        <taxon>Alcaligenaceae</taxon>
        <taxon>Achromobacter</taxon>
    </lineage>
</organism>